<evidence type="ECO:0000256" key="1">
    <source>
        <dbReference type="ARBA" id="ARBA00001946"/>
    </source>
</evidence>
<reference evidence="12" key="1">
    <citation type="journal article" date="2014" name="Stand. Genomic Sci.">
        <title>Genome sequence of the exopolysaccharide-producing Salipiger mucosus type strain (DSM 16094(T)), a moderately halophilic member of the Roseobacter clade.</title>
        <authorList>
            <person name="Riedel T."/>
            <person name="Spring S."/>
            <person name="Fiebig A."/>
            <person name="Petersen J."/>
            <person name="Kyrpides N.C."/>
            <person name="Goker M."/>
            <person name="Klenk H.P."/>
        </authorList>
    </citation>
    <scope>NUCLEOTIDE SEQUENCE [LARGE SCALE GENOMIC DNA]</scope>
    <source>
        <strain evidence="12">DSM 16094</strain>
    </source>
</reference>
<dbReference type="GO" id="GO:0016740">
    <property type="term" value="F:transferase activity"/>
    <property type="evidence" value="ECO:0007669"/>
    <property type="project" value="UniProtKB-KW"/>
</dbReference>
<keyword evidence="7" id="KW-0274">FAD</keyword>
<dbReference type="HOGENOM" id="CLU_044403_0_2_5"/>
<keyword evidence="5" id="KW-0808">Transferase</keyword>
<comment type="cofactor">
    <cofactor evidence="1">
        <name>Mg(2+)</name>
        <dbReference type="ChEBI" id="CHEBI:18420"/>
    </cofactor>
</comment>
<evidence type="ECO:0000256" key="6">
    <source>
        <dbReference type="ARBA" id="ARBA00022723"/>
    </source>
</evidence>
<protein>
    <recommendedName>
        <fullName evidence="3">FAD:protein FMN transferase</fullName>
        <ecNumber evidence="2">2.7.1.180</ecNumber>
    </recommendedName>
    <alternativeName>
        <fullName evidence="9">Flavin transferase</fullName>
    </alternativeName>
</protein>
<comment type="catalytic activity">
    <reaction evidence="10">
        <text>L-threonyl-[protein] + FAD = FMN-L-threonyl-[protein] + AMP + H(+)</text>
        <dbReference type="Rhea" id="RHEA:36847"/>
        <dbReference type="Rhea" id="RHEA-COMP:11060"/>
        <dbReference type="Rhea" id="RHEA-COMP:11061"/>
        <dbReference type="ChEBI" id="CHEBI:15378"/>
        <dbReference type="ChEBI" id="CHEBI:30013"/>
        <dbReference type="ChEBI" id="CHEBI:57692"/>
        <dbReference type="ChEBI" id="CHEBI:74257"/>
        <dbReference type="ChEBI" id="CHEBI:456215"/>
        <dbReference type="EC" id="2.7.1.180"/>
    </reaction>
</comment>
<organism evidence="11 12">
    <name type="scientific">Salipiger mucosus DSM 16094</name>
    <dbReference type="NCBI Taxonomy" id="1123237"/>
    <lineage>
        <taxon>Bacteria</taxon>
        <taxon>Pseudomonadati</taxon>
        <taxon>Pseudomonadota</taxon>
        <taxon>Alphaproteobacteria</taxon>
        <taxon>Rhodobacterales</taxon>
        <taxon>Roseobacteraceae</taxon>
        <taxon>Salipiger</taxon>
    </lineage>
</organism>
<dbReference type="InterPro" id="IPR003374">
    <property type="entry name" value="ApbE-like_sf"/>
</dbReference>
<dbReference type="GO" id="GO:0046872">
    <property type="term" value="F:metal ion binding"/>
    <property type="evidence" value="ECO:0007669"/>
    <property type="project" value="UniProtKB-KW"/>
</dbReference>
<evidence type="ECO:0000313" key="11">
    <source>
        <dbReference type="EMBL" id="EPX76676.1"/>
    </source>
</evidence>
<dbReference type="RefSeq" id="WP_020039390.1">
    <property type="nucleotide sequence ID" value="NZ_KE557282.1"/>
</dbReference>
<evidence type="ECO:0000256" key="8">
    <source>
        <dbReference type="ARBA" id="ARBA00022842"/>
    </source>
</evidence>
<dbReference type="AlphaFoldDB" id="S9Q5P1"/>
<dbReference type="InterPro" id="IPR006311">
    <property type="entry name" value="TAT_signal"/>
</dbReference>
<dbReference type="EC" id="2.7.1.180" evidence="2"/>
<keyword evidence="8" id="KW-0460">Magnesium</keyword>
<dbReference type="PANTHER" id="PTHR30040">
    <property type="entry name" value="THIAMINE BIOSYNTHESIS LIPOPROTEIN APBE"/>
    <property type="match status" value="1"/>
</dbReference>
<evidence type="ECO:0000256" key="3">
    <source>
        <dbReference type="ARBA" id="ARBA00016337"/>
    </source>
</evidence>
<evidence type="ECO:0000256" key="5">
    <source>
        <dbReference type="ARBA" id="ARBA00022679"/>
    </source>
</evidence>
<keyword evidence="12" id="KW-1185">Reference proteome</keyword>
<dbReference type="Proteomes" id="UP000015347">
    <property type="component" value="Unassembled WGS sequence"/>
</dbReference>
<dbReference type="eggNOG" id="COG1477">
    <property type="taxonomic scope" value="Bacteria"/>
</dbReference>
<dbReference type="EMBL" id="APVH01000046">
    <property type="protein sequence ID" value="EPX76676.1"/>
    <property type="molecule type" value="Genomic_DNA"/>
</dbReference>
<name>S9Q5P1_9RHOB</name>
<keyword evidence="4" id="KW-0285">Flavoprotein</keyword>
<dbReference type="SUPFAM" id="SSF143631">
    <property type="entry name" value="ApbE-like"/>
    <property type="match status" value="1"/>
</dbReference>
<dbReference type="Pfam" id="PF02424">
    <property type="entry name" value="ApbE"/>
    <property type="match status" value="1"/>
</dbReference>
<evidence type="ECO:0000256" key="4">
    <source>
        <dbReference type="ARBA" id="ARBA00022630"/>
    </source>
</evidence>
<dbReference type="PROSITE" id="PS51318">
    <property type="entry name" value="TAT"/>
    <property type="match status" value="1"/>
</dbReference>
<accession>S9Q5P1</accession>
<evidence type="ECO:0000256" key="9">
    <source>
        <dbReference type="ARBA" id="ARBA00031306"/>
    </source>
</evidence>
<evidence type="ECO:0000256" key="10">
    <source>
        <dbReference type="ARBA" id="ARBA00048540"/>
    </source>
</evidence>
<evidence type="ECO:0000256" key="2">
    <source>
        <dbReference type="ARBA" id="ARBA00011955"/>
    </source>
</evidence>
<dbReference type="STRING" id="1123237.Salmuc_00508"/>
<evidence type="ECO:0000256" key="7">
    <source>
        <dbReference type="ARBA" id="ARBA00022827"/>
    </source>
</evidence>
<keyword evidence="6" id="KW-0479">Metal-binding</keyword>
<comment type="caution">
    <text evidence="11">The sequence shown here is derived from an EMBL/GenBank/DDBJ whole genome shotgun (WGS) entry which is preliminary data.</text>
</comment>
<proteinExistence type="predicted"/>
<dbReference type="InterPro" id="IPR024932">
    <property type="entry name" value="ApbE"/>
</dbReference>
<sequence length="328" mass="33021">MAQAGSHPDRRRVLLGGCAALASGLGAPLIAGAPATETLRGRAFGTDWSVSLPGGAARPGLGRQLSALLAGIDREMSPWRADSTLSALNRAGAGAQGIGPELATVTGAALSLAETTGGLFDPTLGPAVARWGFGPIDTAAETGWRGLLLDGEDLHKAEGALTLDLCGIAKGRALDRMGAHLAAEGAEAHFIAFGGEVLAAGRHPSGRAWRVGVEQPLPGDAGLYGRVALADAAIATSGIKANSYLLGARRYSHIIDSGTLRPVAGDLLSVSVRARTAMEADGWATALMAAGDGGPGVARQNGVDALFLFGGAGALRAEVAGRFALERG</sequence>
<keyword evidence="11" id="KW-0449">Lipoprotein</keyword>
<gene>
    <name evidence="11" type="ORF">Salmuc_00508</name>
</gene>
<evidence type="ECO:0000313" key="12">
    <source>
        <dbReference type="Proteomes" id="UP000015347"/>
    </source>
</evidence>
<dbReference type="PANTHER" id="PTHR30040:SF2">
    <property type="entry name" value="FAD:PROTEIN FMN TRANSFERASE"/>
    <property type="match status" value="1"/>
</dbReference>
<dbReference type="OrthoDB" id="9778595at2"/>
<dbReference type="Gene3D" id="3.10.520.10">
    <property type="entry name" value="ApbE-like domains"/>
    <property type="match status" value="1"/>
</dbReference>